<dbReference type="EMBL" id="JACEGQ020000001">
    <property type="protein sequence ID" value="KAH8521459.1"/>
    <property type="molecule type" value="Genomic_DNA"/>
</dbReference>
<evidence type="ECO:0008006" key="4">
    <source>
        <dbReference type="Google" id="ProtNLM"/>
    </source>
</evidence>
<sequence length="187" mass="21219">MEEAEMLFDDMKRSEKCRPDSWDLHCYAEYIWLEESLTLVKVLNVAIDGGVKLDDRFCGCLLSVASLSDESEDVAKVLACLQQANPKLVALVKLFEDEETSFETLKEEFRAVVSDAAIETRRPFCNCLIDICRKRDLHGRAHELLYLGTLHGLYPDLHHKTVKEWSLDVRSLSVGAAQRGVARVIFS</sequence>
<protein>
    <recommendedName>
        <fullName evidence="4">Pentatricopeptide repeat-containing protein</fullName>
    </recommendedName>
</protein>
<evidence type="ECO:0000256" key="1">
    <source>
        <dbReference type="ARBA" id="ARBA00022737"/>
    </source>
</evidence>
<dbReference type="GO" id="GO:0009570">
    <property type="term" value="C:chloroplast stroma"/>
    <property type="evidence" value="ECO:0007669"/>
    <property type="project" value="TreeGrafter"/>
</dbReference>
<accession>A0A8T2ZVY1</accession>
<comment type="caution">
    <text evidence="2">The sequence shown here is derived from an EMBL/GenBank/DDBJ whole genome shotgun (WGS) entry which is preliminary data.</text>
</comment>
<dbReference type="GO" id="GO:0003729">
    <property type="term" value="F:mRNA binding"/>
    <property type="evidence" value="ECO:0007669"/>
    <property type="project" value="TreeGrafter"/>
</dbReference>
<dbReference type="GO" id="GO:0042134">
    <property type="term" value="F:rRNA primary transcript binding"/>
    <property type="evidence" value="ECO:0007669"/>
    <property type="project" value="TreeGrafter"/>
</dbReference>
<gene>
    <name evidence="2" type="ORF">H0E87_002478</name>
</gene>
<organism evidence="2 3">
    <name type="scientific">Populus deltoides</name>
    <name type="common">Eastern poplar</name>
    <name type="synonym">Eastern cottonwood</name>
    <dbReference type="NCBI Taxonomy" id="3696"/>
    <lineage>
        <taxon>Eukaryota</taxon>
        <taxon>Viridiplantae</taxon>
        <taxon>Streptophyta</taxon>
        <taxon>Embryophyta</taxon>
        <taxon>Tracheophyta</taxon>
        <taxon>Spermatophyta</taxon>
        <taxon>Magnoliopsida</taxon>
        <taxon>eudicotyledons</taxon>
        <taxon>Gunneridae</taxon>
        <taxon>Pentapetalae</taxon>
        <taxon>rosids</taxon>
        <taxon>fabids</taxon>
        <taxon>Malpighiales</taxon>
        <taxon>Salicaceae</taxon>
        <taxon>Saliceae</taxon>
        <taxon>Populus</taxon>
    </lineage>
</organism>
<dbReference type="PANTHER" id="PTHR47447:SF3">
    <property type="entry name" value="OS03G0856100 PROTEIN"/>
    <property type="match status" value="1"/>
</dbReference>
<dbReference type="AlphaFoldDB" id="A0A8T2ZVY1"/>
<evidence type="ECO:0000313" key="2">
    <source>
        <dbReference type="EMBL" id="KAH8521459.1"/>
    </source>
</evidence>
<name>A0A8T2ZVY1_POPDE</name>
<dbReference type="Proteomes" id="UP000807159">
    <property type="component" value="Chromosome 1"/>
</dbReference>
<dbReference type="PANTHER" id="PTHR47447">
    <property type="entry name" value="OS03G0856100 PROTEIN"/>
    <property type="match status" value="1"/>
</dbReference>
<keyword evidence="3" id="KW-1185">Reference proteome</keyword>
<keyword evidence="1" id="KW-0677">Repeat</keyword>
<dbReference type="GO" id="GO:0045727">
    <property type="term" value="P:positive regulation of translation"/>
    <property type="evidence" value="ECO:0007669"/>
    <property type="project" value="TreeGrafter"/>
</dbReference>
<proteinExistence type="predicted"/>
<evidence type="ECO:0000313" key="3">
    <source>
        <dbReference type="Proteomes" id="UP000807159"/>
    </source>
</evidence>
<reference evidence="2" key="1">
    <citation type="journal article" date="2021" name="J. Hered.">
        <title>Genome Assembly of Salicaceae Populus deltoides (Eastern Cottonwood) I-69 Based on Nanopore Sequencing and Hi-C Technologies.</title>
        <authorList>
            <person name="Bai S."/>
            <person name="Wu H."/>
            <person name="Zhang J."/>
            <person name="Pan Z."/>
            <person name="Zhao W."/>
            <person name="Li Z."/>
            <person name="Tong C."/>
        </authorList>
    </citation>
    <scope>NUCLEOTIDE SEQUENCE</scope>
    <source>
        <tissue evidence="2">Leaf</tissue>
    </source>
</reference>